<dbReference type="Proteomes" id="UP001596013">
    <property type="component" value="Unassembled WGS sequence"/>
</dbReference>
<dbReference type="Gene3D" id="2.60.120.380">
    <property type="match status" value="1"/>
</dbReference>
<dbReference type="Gene3D" id="3.40.50.200">
    <property type="entry name" value="Peptidase S8/S53 domain"/>
    <property type="match status" value="1"/>
</dbReference>
<name>A0ABW0JII7_9GAMM</name>
<keyword evidence="11" id="KW-1185">Reference proteome</keyword>
<dbReference type="InterPro" id="IPR007280">
    <property type="entry name" value="Peptidase_C_arc/bac"/>
</dbReference>
<organism evidence="10 11">
    <name type="scientific">Rhodanobacter umsongensis</name>
    <dbReference type="NCBI Taxonomy" id="633153"/>
    <lineage>
        <taxon>Bacteria</taxon>
        <taxon>Pseudomonadati</taxon>
        <taxon>Pseudomonadota</taxon>
        <taxon>Gammaproteobacteria</taxon>
        <taxon>Lysobacterales</taxon>
        <taxon>Rhodanobacteraceae</taxon>
        <taxon>Rhodanobacter</taxon>
    </lineage>
</organism>
<dbReference type="EMBL" id="JBHSMK010000002">
    <property type="protein sequence ID" value="MFC5435872.1"/>
    <property type="molecule type" value="Genomic_DNA"/>
</dbReference>
<dbReference type="SUPFAM" id="SSF52743">
    <property type="entry name" value="Subtilisin-like"/>
    <property type="match status" value="1"/>
</dbReference>
<dbReference type="InterPro" id="IPR023827">
    <property type="entry name" value="Peptidase_S8_Asp-AS"/>
</dbReference>
<keyword evidence="3 5" id="KW-0378">Hydrolase</keyword>
<sequence>MKTLRTCRLATLAVALALVLPAAHAAGGTYNASALTINGRYDRFIVTYRDGSTERNSRNAAVQNIGAAISRTRINAASGRRTTVAPLGVSYQRKLAVGAELVRTSRKLTQSEASTLMAQIAADPAVAHVEIDALMHPVRDIPATATMRPTALLPGAPNDPMHATYQWHFNNPTGGADVERAWELADGTGITVAVLDTGITQHPDLDLSLADAGYDFINDRFVSGRAVDGRVPGGWDTGDWTTQEPWLSECTSASHPPEDSTWHGTHVSGTIAELTDNGVGMAGVAHNAKVLPVRVLGHCGGYTSDIADGIVWASGGHVDGVPDNLHPAQVINMSLGGGGACSADDVSGQAIAGAISRGATVVVSAGNSNADAANFTPASCPGVITVASSGITGKRAFYSNYGTRVNIAAPGGGVYTDDDPNTGTLANPTGFVWSAINKGTTVPAEAVYGGMAGTSQAAPHVSGAVALILSAEAQAGLPISTPAQIRNLLARTARPFPVKADRPIGTGIVDAYAAVIEALNGGGNESATPLAPGVLQGGQAGASGDSQLYSLNVPAGAKNLTLRSFGGTGDVSLFVKAGIAPGENGSDADFKSTRPGNAEAVLIAKPQATTYYIRVVGVSSYSGLSLLGIYTQ</sequence>
<evidence type="ECO:0000259" key="8">
    <source>
        <dbReference type="Pfam" id="PF00082"/>
    </source>
</evidence>
<dbReference type="InterPro" id="IPR015500">
    <property type="entry name" value="Peptidase_S8_subtilisin-rel"/>
</dbReference>
<evidence type="ECO:0000256" key="5">
    <source>
        <dbReference type="PROSITE-ProRule" id="PRU01240"/>
    </source>
</evidence>
<reference evidence="11" key="1">
    <citation type="journal article" date="2019" name="Int. J. Syst. Evol. Microbiol.">
        <title>The Global Catalogue of Microorganisms (GCM) 10K type strain sequencing project: providing services to taxonomists for standard genome sequencing and annotation.</title>
        <authorList>
            <consortium name="The Broad Institute Genomics Platform"/>
            <consortium name="The Broad Institute Genome Sequencing Center for Infectious Disease"/>
            <person name="Wu L."/>
            <person name="Ma J."/>
        </authorList>
    </citation>
    <scope>NUCLEOTIDE SEQUENCE [LARGE SCALE GENOMIC DNA]</scope>
    <source>
        <strain evidence="11">JCM 17130</strain>
    </source>
</reference>
<dbReference type="GO" id="GO:0016787">
    <property type="term" value="F:hydrolase activity"/>
    <property type="evidence" value="ECO:0007669"/>
    <property type="project" value="UniProtKB-KW"/>
</dbReference>
<accession>A0ABW0JII7</accession>
<dbReference type="InterPro" id="IPR023828">
    <property type="entry name" value="Peptidase_S8_Ser-AS"/>
</dbReference>
<dbReference type="InterPro" id="IPR050131">
    <property type="entry name" value="Peptidase_S8_subtilisin-like"/>
</dbReference>
<dbReference type="EC" id="3.4.-.-" evidence="10"/>
<feature type="active site" description="Charge relay system" evidence="5">
    <location>
        <position position="196"/>
    </location>
</feature>
<dbReference type="InterPro" id="IPR034176">
    <property type="entry name" value="Peptidases_S8_13"/>
</dbReference>
<dbReference type="InterPro" id="IPR000209">
    <property type="entry name" value="Peptidase_S8/S53_dom"/>
</dbReference>
<evidence type="ECO:0000256" key="3">
    <source>
        <dbReference type="ARBA" id="ARBA00022801"/>
    </source>
</evidence>
<evidence type="ECO:0000256" key="6">
    <source>
        <dbReference type="RuleBase" id="RU003355"/>
    </source>
</evidence>
<evidence type="ECO:0000313" key="11">
    <source>
        <dbReference type="Proteomes" id="UP001596013"/>
    </source>
</evidence>
<keyword evidence="4 5" id="KW-0720">Serine protease</keyword>
<dbReference type="RefSeq" id="WP_377302583.1">
    <property type="nucleotide sequence ID" value="NZ_JBHSMK010000002.1"/>
</dbReference>
<feature type="domain" description="Peptidase S8/S53" evidence="8">
    <location>
        <begin position="187"/>
        <end position="507"/>
    </location>
</feature>
<evidence type="ECO:0000256" key="2">
    <source>
        <dbReference type="ARBA" id="ARBA00022670"/>
    </source>
</evidence>
<dbReference type="CDD" id="cd07496">
    <property type="entry name" value="Peptidases_S8_13"/>
    <property type="match status" value="1"/>
</dbReference>
<dbReference type="PANTHER" id="PTHR43806:SF11">
    <property type="entry name" value="CEREVISIN-RELATED"/>
    <property type="match status" value="1"/>
</dbReference>
<evidence type="ECO:0000256" key="4">
    <source>
        <dbReference type="ARBA" id="ARBA00022825"/>
    </source>
</evidence>
<evidence type="ECO:0000256" key="1">
    <source>
        <dbReference type="ARBA" id="ARBA00011073"/>
    </source>
</evidence>
<dbReference type="PROSITE" id="PS51892">
    <property type="entry name" value="SUBTILASE"/>
    <property type="match status" value="1"/>
</dbReference>
<feature type="active site" description="Charge relay system" evidence="5">
    <location>
        <position position="455"/>
    </location>
</feature>
<comment type="caution">
    <text evidence="10">The sequence shown here is derived from an EMBL/GenBank/DDBJ whole genome shotgun (WGS) entry which is preliminary data.</text>
</comment>
<proteinExistence type="inferred from homology"/>
<dbReference type="Pfam" id="PF04151">
    <property type="entry name" value="PPC"/>
    <property type="match status" value="1"/>
</dbReference>
<dbReference type="PROSITE" id="PS00138">
    <property type="entry name" value="SUBTILASE_SER"/>
    <property type="match status" value="1"/>
</dbReference>
<evidence type="ECO:0000313" key="10">
    <source>
        <dbReference type="EMBL" id="MFC5435872.1"/>
    </source>
</evidence>
<keyword evidence="2 5" id="KW-0645">Protease</keyword>
<evidence type="ECO:0000256" key="7">
    <source>
        <dbReference type="SAM" id="SignalP"/>
    </source>
</evidence>
<feature type="chain" id="PRO_5047382289" evidence="7">
    <location>
        <begin position="26"/>
        <end position="632"/>
    </location>
</feature>
<dbReference type="PANTHER" id="PTHR43806">
    <property type="entry name" value="PEPTIDASE S8"/>
    <property type="match status" value="1"/>
</dbReference>
<dbReference type="InterPro" id="IPR036852">
    <property type="entry name" value="Peptidase_S8/S53_dom_sf"/>
</dbReference>
<evidence type="ECO:0000259" key="9">
    <source>
        <dbReference type="Pfam" id="PF04151"/>
    </source>
</evidence>
<protein>
    <submittedName>
        <fullName evidence="10">S8 family peptidase</fullName>
        <ecNumber evidence="10">3.4.-.-</ecNumber>
    </submittedName>
</protein>
<keyword evidence="7" id="KW-0732">Signal</keyword>
<feature type="signal peptide" evidence="7">
    <location>
        <begin position="1"/>
        <end position="25"/>
    </location>
</feature>
<dbReference type="PRINTS" id="PR00723">
    <property type="entry name" value="SUBTILISIN"/>
</dbReference>
<dbReference type="Pfam" id="PF00082">
    <property type="entry name" value="Peptidase_S8"/>
    <property type="match status" value="1"/>
</dbReference>
<dbReference type="PROSITE" id="PS00136">
    <property type="entry name" value="SUBTILASE_ASP"/>
    <property type="match status" value="1"/>
</dbReference>
<gene>
    <name evidence="10" type="ORF">ACFPME_04840</name>
</gene>
<feature type="domain" description="Peptidase C-terminal archaeal/bacterial" evidence="9">
    <location>
        <begin position="545"/>
        <end position="616"/>
    </location>
</feature>
<feature type="active site" description="Charge relay system" evidence="5">
    <location>
        <position position="263"/>
    </location>
</feature>
<comment type="similarity">
    <text evidence="1 5 6">Belongs to the peptidase S8 family.</text>
</comment>